<dbReference type="NCBIfam" id="TIGR01733">
    <property type="entry name" value="AA-adenyl-dom"/>
    <property type="match status" value="2"/>
</dbReference>
<dbReference type="Gene3D" id="1.10.10.1830">
    <property type="entry name" value="Non-ribosomal peptide synthase, adenylation domain"/>
    <property type="match status" value="1"/>
</dbReference>
<dbReference type="Gene3D" id="3.30.559.30">
    <property type="entry name" value="Nonribosomal peptide synthetase, condensation domain"/>
    <property type="match status" value="2"/>
</dbReference>
<protein>
    <recommendedName>
        <fullName evidence="4">Carrier domain-containing protein</fullName>
    </recommendedName>
</protein>
<dbReference type="Pfam" id="PF13193">
    <property type="entry name" value="AMP-binding_C"/>
    <property type="match status" value="2"/>
</dbReference>
<accession>A0ABQ0ACH1</accession>
<dbReference type="Proteomes" id="UP001465153">
    <property type="component" value="Unassembled WGS sequence"/>
</dbReference>
<dbReference type="PROSITE" id="PS00012">
    <property type="entry name" value="PHOSPHOPANTETHEINE"/>
    <property type="match status" value="1"/>
</dbReference>
<evidence type="ECO:0000313" key="5">
    <source>
        <dbReference type="EMBL" id="GAA6169341.1"/>
    </source>
</evidence>
<dbReference type="InterPro" id="IPR041464">
    <property type="entry name" value="TubC_N"/>
</dbReference>
<dbReference type="InterPro" id="IPR025110">
    <property type="entry name" value="AMP-bd_C"/>
</dbReference>
<dbReference type="CDD" id="cd19531">
    <property type="entry name" value="LCL_NRPS-like"/>
    <property type="match status" value="2"/>
</dbReference>
<dbReference type="Pfam" id="PF18563">
    <property type="entry name" value="TubC_N"/>
    <property type="match status" value="1"/>
</dbReference>
<dbReference type="SUPFAM" id="SSF56801">
    <property type="entry name" value="Acetyl-CoA synthetase-like"/>
    <property type="match status" value="2"/>
</dbReference>
<dbReference type="Gene3D" id="3.30.559.10">
    <property type="entry name" value="Chloramphenicol acetyltransferase-like domain"/>
    <property type="match status" value="2"/>
</dbReference>
<dbReference type="Gene3D" id="3.40.50.980">
    <property type="match status" value="4"/>
</dbReference>
<evidence type="ECO:0000256" key="1">
    <source>
        <dbReference type="ARBA" id="ARBA00001957"/>
    </source>
</evidence>
<organism evidence="5 6">
    <name type="scientific">Sessilibacter corallicola</name>
    <dbReference type="NCBI Taxonomy" id="2904075"/>
    <lineage>
        <taxon>Bacteria</taxon>
        <taxon>Pseudomonadati</taxon>
        <taxon>Pseudomonadota</taxon>
        <taxon>Gammaproteobacteria</taxon>
        <taxon>Cellvibrionales</taxon>
        <taxon>Cellvibrionaceae</taxon>
        <taxon>Sessilibacter</taxon>
    </lineage>
</organism>
<evidence type="ECO:0000259" key="4">
    <source>
        <dbReference type="PROSITE" id="PS50075"/>
    </source>
</evidence>
<reference evidence="5 6" key="1">
    <citation type="submission" date="2024-04" db="EMBL/GenBank/DDBJ databases">
        <title>Draft genome sequence of Sessilibacter corallicola NBRC 116591.</title>
        <authorList>
            <person name="Miyakawa T."/>
            <person name="Kusuya Y."/>
            <person name="Miura T."/>
        </authorList>
    </citation>
    <scope>NUCLEOTIDE SEQUENCE [LARGE SCALE GENOMIC DNA]</scope>
    <source>
        <strain evidence="5 6">KU-00831-HH</strain>
    </source>
</reference>
<dbReference type="RefSeq" id="WP_353303882.1">
    <property type="nucleotide sequence ID" value="NZ_BAABWN010000011.1"/>
</dbReference>
<keyword evidence="6" id="KW-1185">Reference proteome</keyword>
<dbReference type="InterPro" id="IPR006162">
    <property type="entry name" value="Ppantetheine_attach_site"/>
</dbReference>
<proteinExistence type="predicted"/>
<dbReference type="InterPro" id="IPR020806">
    <property type="entry name" value="PKS_PP-bd"/>
</dbReference>
<keyword evidence="3" id="KW-0597">Phosphoprotein</keyword>
<evidence type="ECO:0000256" key="2">
    <source>
        <dbReference type="ARBA" id="ARBA00022450"/>
    </source>
</evidence>
<dbReference type="PROSITE" id="PS50075">
    <property type="entry name" value="CARRIER"/>
    <property type="match status" value="2"/>
</dbReference>
<gene>
    <name evidence="5" type="ORF">NBRC116591_31520</name>
</gene>
<dbReference type="Pfam" id="PF00501">
    <property type="entry name" value="AMP-binding"/>
    <property type="match status" value="2"/>
</dbReference>
<name>A0ABQ0ACH1_9GAMM</name>
<dbReference type="SMART" id="SM00823">
    <property type="entry name" value="PKS_PP"/>
    <property type="match status" value="2"/>
</dbReference>
<feature type="domain" description="Carrier" evidence="4">
    <location>
        <begin position="2205"/>
        <end position="2280"/>
    </location>
</feature>
<dbReference type="InterPro" id="IPR000873">
    <property type="entry name" value="AMP-dep_synth/lig_dom"/>
</dbReference>
<dbReference type="CDD" id="cd12116">
    <property type="entry name" value="A_NRPS_Ta1_like"/>
    <property type="match status" value="2"/>
</dbReference>
<feature type="domain" description="Carrier" evidence="4">
    <location>
        <begin position="1117"/>
        <end position="1192"/>
    </location>
</feature>
<evidence type="ECO:0000256" key="3">
    <source>
        <dbReference type="ARBA" id="ARBA00022553"/>
    </source>
</evidence>
<dbReference type="PROSITE" id="PS00455">
    <property type="entry name" value="AMP_BINDING"/>
    <property type="match status" value="2"/>
</dbReference>
<dbReference type="PANTHER" id="PTHR45527">
    <property type="entry name" value="NONRIBOSOMAL PEPTIDE SYNTHETASE"/>
    <property type="match status" value="1"/>
</dbReference>
<dbReference type="Gene3D" id="3.40.50.1820">
    <property type="entry name" value="alpha/beta hydrolase"/>
    <property type="match status" value="1"/>
</dbReference>
<dbReference type="InterPro" id="IPR044894">
    <property type="entry name" value="TubC_N_sf"/>
</dbReference>
<dbReference type="Pfam" id="PF00550">
    <property type="entry name" value="PP-binding"/>
    <property type="match status" value="2"/>
</dbReference>
<dbReference type="InterPro" id="IPR023213">
    <property type="entry name" value="CAT-like_dom_sf"/>
</dbReference>
<evidence type="ECO:0000313" key="6">
    <source>
        <dbReference type="Proteomes" id="UP001465153"/>
    </source>
</evidence>
<dbReference type="NCBIfam" id="NF003417">
    <property type="entry name" value="PRK04813.1"/>
    <property type="match status" value="2"/>
</dbReference>
<dbReference type="Pfam" id="PF00668">
    <property type="entry name" value="Condensation"/>
    <property type="match status" value="2"/>
</dbReference>
<dbReference type="InterPro" id="IPR010071">
    <property type="entry name" value="AA_adenyl_dom"/>
</dbReference>
<dbReference type="SUPFAM" id="SSF52777">
    <property type="entry name" value="CoA-dependent acyltransferases"/>
    <property type="match status" value="4"/>
</dbReference>
<dbReference type="InterPro" id="IPR001242">
    <property type="entry name" value="Condensation_dom"/>
</dbReference>
<dbReference type="InterPro" id="IPR036736">
    <property type="entry name" value="ACP-like_sf"/>
</dbReference>
<dbReference type="SUPFAM" id="SSF47336">
    <property type="entry name" value="ACP-like"/>
    <property type="match status" value="2"/>
</dbReference>
<comment type="caution">
    <text evidence="5">The sequence shown here is derived from an EMBL/GenBank/DDBJ whole genome shotgun (WGS) entry which is preliminary data.</text>
</comment>
<dbReference type="Gene3D" id="2.30.38.10">
    <property type="entry name" value="Luciferase, Domain 3"/>
    <property type="match status" value="2"/>
</dbReference>
<sequence>MSVIELIKELQSKNIQLNLNGEGKLGIKAPPGALTNDLKIKLKERKSELLELLTRNQQSQQAQANEIKPVSREQSLPLSFAQQRLWLLHQLDPQSSAYNMSAALLLNGQLNLDALQLALNTLQFRHEVLRTVYTANTFNTADVQNASGEPAQSILPYKNVDIAHFNLDDASHGKKDDEKTCAEENYACAEQLPPSVKQWLAEQSKQPFDLANDSVLRVQLVTLNEQQHVLQWVVHHIAIDAWSLDVIVKEFAILYNSACVDQSASVESLAQNLSPLSIQYADFSAWQREHLSGPNLEKHINYWRNTLGDEPPVLEFPTEFPRPAIQTFNGARVSLELNAELTQTIHALAGESVSPFVVLLGTYQKLLQQYSGQQDIRVGVPNANRPRIETQSLVGFFVNTLVMQANFNGEQTVADYFNHVKQRNLEAQDHQDMPFEMLVDELVSERDMSHSPLFQVMFNFLQQEQSGELALDDLTIAPLAFDQDHAKFDLTLTVEASAEKYTCIFEYNTDLYSEQRISQFARQYQYLLQQLVTCLNEKPHTPIQRVSALTPEDIQQQLFDWNDSHLDVDFDQDVVQRFEQQVERTPNANAVISVADKNDANSTVAVSYAELNTKANKIAHYLKAHGVTTNSLVAVCLERNSDLLATLIGIQKAGGAYLPIDPIYPKQRRHYILEHAKPVLMVTEQSLLPLVKETLAGDEEHPSLPLPWLCFENTNDWLTSANETVQTSDLSADNLSLSVERGQLGYVLYTSGSTGKPKGVAISRGAFVNFLCAMQKEIQLKTDDKWLAVTTISFDIAGLELFLPLITGAATVVASADQARDPAEIIALLKQQSITIMQATPATWQMVVEHVNYKKLDSALAELHVLCGGEALNAKLANQLLAQKVRLLNIYGPTETTVWSTCLEISNSLDKVLNKVLDKVAPIGRPIGNNQCYVLDENLSPVPVGALGELFIGGDGLAEGYLHRQDLTDAAFITNPLANTPGQRLYRTGDLVSYRHDGILEYNGRRDFQVKIRGFRIELGEIERQLRNHDSVRDAVVTAYEDENQVKHLVGYLLVQPDIAADSDQLREFLAAKLPDYMVPSVYVELESFPLNSNGKVDRKALPKPNVSHHTNNEIIAPATDLEQSIESVWCEVLGLEKVSTDSNFFSIGGNSLSATRVVARLSEELAQEIPLRTVFLQPTIALLAVAIEKELGSSPTRVVAIEKAPADAIIPLSFSQQRLWFLHQLEGPNSTYNMPVAISISGPLDRSLVEKSFSAIVARQSSLRTYFPSDDAGPQQRLHDLNRFTIGFEDLSAIESVENKQQTAKEKAVAFATAAMNVESDWLFAVTILKLDDQQHWLLVNCHHMIGDGWSVGVLIEEFAYSYQQFDQRADQANEFSFNPLPIEYSDYSYWQHNSGAERFQEQLDYWLKQLALPPSLISLPTDHSRPAQQNYDGETLSVSLGEDLATSLQSLANERGCTLYMVLMAAWQVLLHRYSGQDDICVGSPVANRQHQDTEALVGFFANTLVLRGDLSDQPTFADFLQQIKQVIVDAQMHQDVPFEQLVEQLNVPRTQAYSPLFQVMFTWQNTPLTELNHLDTTAGKLILESAVGDQATIDTGTAKFDLDLSLREYSKEISGNLSFRTDLFNVETVERLWAHFTTLLNSIVNNPNAHVGQLSLLLPEEKSQLSLWNNTEMAYNKDASVVELFEQAANQHPDKVVARFNDESITYRELNNQANHVANHLLALGVASDDLVAVCQRRSLPMLVSLIAVLKAGAAYVPIDPNYPQDRVAYMLEHSNVAIVLSDTNVIASSDVDFTLDAKDRNVLDINALLSESARDAGNTEKPNHTATGNHLAYVIYTSGSTGKPKGVMISRANMVNFVLAMQQLLKPTSSDRLLAVTSLSFDIAVLELFLPLISGGEVTLGDETLAVDGERLKALLDSQPFTFMQATPVSWKMLLAAGWQHDTDRGAFNVLCGGEAFPGSLAQQLLAQPVDVWNLYGPTETTVWSSAHQLQKDQPVLIGKPIANTQIVIVDENSNPVPIGVTGELCIGGDGLARGYLHRPDLTEERFVDSEFGTIYRTGDLARYLPDGNLECLGRIDQQVKVRGYRIELGEIETQLASHELVHEAVVDTHKGSDSSDDENHLVAYVVLKSGVENTQESEQLSSSQETITAFKEHLNQALPDYMIPNAFMVLNKLPLTPNGKVDRKSLPKVDFASQRQPYVAPRDSVETQIQSIWQSLLKIDEIGIHDNFFDLGGHSLLATRLMSRIKEAYTTNLTLAQLFTAPTVAGVADLIKEESGGIEKLSEKGNSSIDDDALDRIEDLLAEFED</sequence>
<dbReference type="Gene3D" id="3.30.300.30">
    <property type="match status" value="2"/>
</dbReference>
<dbReference type="Gene3D" id="1.10.1200.10">
    <property type="entry name" value="ACP-like"/>
    <property type="match status" value="1"/>
</dbReference>
<dbReference type="InterPro" id="IPR020845">
    <property type="entry name" value="AMP-binding_CS"/>
</dbReference>
<keyword evidence="2" id="KW-0596">Phosphopantetheine</keyword>
<dbReference type="PANTHER" id="PTHR45527:SF1">
    <property type="entry name" value="FATTY ACID SYNTHASE"/>
    <property type="match status" value="1"/>
</dbReference>
<dbReference type="InterPro" id="IPR045851">
    <property type="entry name" value="AMP-bd_C_sf"/>
</dbReference>
<comment type="cofactor">
    <cofactor evidence="1">
        <name>pantetheine 4'-phosphate</name>
        <dbReference type="ChEBI" id="CHEBI:47942"/>
    </cofactor>
</comment>
<dbReference type="InterPro" id="IPR029058">
    <property type="entry name" value="AB_hydrolase_fold"/>
</dbReference>
<dbReference type="InterPro" id="IPR009081">
    <property type="entry name" value="PP-bd_ACP"/>
</dbReference>
<dbReference type="EMBL" id="BAABWN010000011">
    <property type="protein sequence ID" value="GAA6169341.1"/>
    <property type="molecule type" value="Genomic_DNA"/>
</dbReference>